<evidence type="ECO:0000256" key="2">
    <source>
        <dbReference type="SAM" id="MobiDB-lite"/>
    </source>
</evidence>
<proteinExistence type="inferred from homology"/>
<dbReference type="EMBL" id="CANHGI010000004">
    <property type="protein sequence ID" value="CAI5449312.1"/>
    <property type="molecule type" value="Genomic_DNA"/>
</dbReference>
<dbReference type="OrthoDB" id="9999654at2759"/>
<evidence type="ECO:0000313" key="5">
    <source>
        <dbReference type="Proteomes" id="UP001152747"/>
    </source>
</evidence>
<feature type="domain" description="FAM65 N-terminal" evidence="3">
    <location>
        <begin position="157"/>
        <end position="456"/>
    </location>
</feature>
<feature type="region of interest" description="Disordered" evidence="2">
    <location>
        <begin position="34"/>
        <end position="58"/>
    </location>
</feature>
<organism evidence="4 5">
    <name type="scientific">Caenorhabditis angaria</name>
    <dbReference type="NCBI Taxonomy" id="860376"/>
    <lineage>
        <taxon>Eukaryota</taxon>
        <taxon>Metazoa</taxon>
        <taxon>Ecdysozoa</taxon>
        <taxon>Nematoda</taxon>
        <taxon>Chromadorea</taxon>
        <taxon>Rhabditida</taxon>
        <taxon>Rhabditina</taxon>
        <taxon>Rhabditomorpha</taxon>
        <taxon>Rhabditoidea</taxon>
        <taxon>Rhabditidae</taxon>
        <taxon>Peloderinae</taxon>
        <taxon>Caenorhabditis</taxon>
    </lineage>
</organism>
<name>A0A9P1IQF1_9PELO</name>
<dbReference type="Pfam" id="PF15903">
    <property type="entry name" value="PL48"/>
    <property type="match status" value="1"/>
</dbReference>
<dbReference type="PANTHER" id="PTHR15829:SF13">
    <property type="entry name" value="FAM65 N-TERMINAL DOMAIN-CONTAINING PROTEIN"/>
    <property type="match status" value="1"/>
</dbReference>
<reference evidence="4" key="1">
    <citation type="submission" date="2022-11" db="EMBL/GenBank/DDBJ databases">
        <authorList>
            <person name="Kikuchi T."/>
        </authorList>
    </citation>
    <scope>NUCLEOTIDE SEQUENCE</scope>
    <source>
        <strain evidence="4">PS1010</strain>
    </source>
</reference>
<evidence type="ECO:0000313" key="4">
    <source>
        <dbReference type="EMBL" id="CAI5449312.1"/>
    </source>
</evidence>
<keyword evidence="5" id="KW-1185">Reference proteome</keyword>
<comment type="similarity">
    <text evidence="1">Belongs to the RIPOR family.</text>
</comment>
<feature type="compositionally biased region" description="Pro residues" evidence="2">
    <location>
        <begin position="40"/>
        <end position="57"/>
    </location>
</feature>
<evidence type="ECO:0000256" key="1">
    <source>
        <dbReference type="ARBA" id="ARBA00005744"/>
    </source>
</evidence>
<dbReference type="InterPro" id="IPR031780">
    <property type="entry name" value="FAM65_N"/>
</dbReference>
<gene>
    <name evidence="4" type="ORF">CAMP_LOCUS11949</name>
</gene>
<comment type="caution">
    <text evidence="4">The sequence shown here is derived from an EMBL/GenBank/DDBJ whole genome shotgun (WGS) entry which is preliminary data.</text>
</comment>
<evidence type="ECO:0000259" key="3">
    <source>
        <dbReference type="Pfam" id="PF15903"/>
    </source>
</evidence>
<sequence length="1007" mass="113595">MCAAQCSVEVIRRHSSNIRTYDAIDFRDKLTKNRSLDRFPAPPPPPPPPKHSAPQPPKGAVCFNPHPQSIFVKNPNLTLPNHHRKTNNITRKTSKMSSLARVAWLRPYTTSEQQMHASTLPRNYGMPEPPRSNQYFEMPSTVGRAAQFGHIIHNERRFASLEKSRAQRYSRSEFTDYDTIVKQKSGTTNQRMMAGPGGGASVQGLKRTDIVFQTLQKGFKNFITHYQSEIARLKIDLETNQIGGDQMKPYNDELLLCEENLLLYTTRLQRINKLYENWKIGQYSTMKAKSSSLSELRAAFTGKDVSASGSTAVDLELANMMGRVVVEVKAIVGFARITPGDVFEVQIKHGTQKWKTRGKTQDDRSQKWEKDQVVLTCSPDCSIDVKVSECRFFKSKSLNSRSFDPCQLFSSQPQLVTMNLNSMGTIKLQMVVTWLPLLASKTSTKPKVISDSTMDRTKPRVALREKKRGSAARVAMKEQWRNSTNMLDSIYFDVAKTIPSVEAMSTGTLPARTSNNNNNNNFSMKQGLLAGKRSQSLAQLGGIDGGSRENSSSFVVDQKIEENMIDNVLGKSRKLLKEYDELGNLVDLLVQWNGFMKTKQKKRILSGGSPRSIRTCASDELDDNVLIANDGHSENDSGIDSIRQNYSPYGETPSARYKNLKDRRKSLGAMMDPIEIEKMYLENDQFWQTPERKTKETTETTSEIDRCLQYHLKRVQKFLDTLEKSPLDSPLVFTVSEMLKKLEVEMVTLDDLLRIATSSSATPNISNVLTDIEACQEIQEIWLSTCYPLNCSLIVPKDKLKTQIRLQIAHITEKMYPHLVSRVAESIIRLLNDSDDTFTTVFHFVGVFKGRHFEPYIENLGHDAWMITLLDTEQVSKVAQVVDRLAIVPIVPPLESLKHLGLLLARGDPRIAQIIERYLSNARGHLQSDLLSSYLCLLEADSAEARLGALKAIQLFENPRVGKHISYVADHDPSPQVCHFANTILADFTPPPPPPIIYHHGEEVTRI</sequence>
<dbReference type="AlphaFoldDB" id="A0A9P1IQF1"/>
<dbReference type="InterPro" id="IPR026136">
    <property type="entry name" value="RIPOR3"/>
</dbReference>
<protein>
    <recommendedName>
        <fullName evidence="3">FAM65 N-terminal domain-containing protein</fullName>
    </recommendedName>
</protein>
<dbReference type="PANTHER" id="PTHR15829">
    <property type="entry name" value="PROTEIN KINASE PKN/PRK1, EFFECTOR"/>
    <property type="match status" value="1"/>
</dbReference>
<dbReference type="Proteomes" id="UP001152747">
    <property type="component" value="Unassembled WGS sequence"/>
</dbReference>
<accession>A0A9P1IQF1</accession>